<dbReference type="GO" id="GO:0047547">
    <property type="term" value="F:2-methylcitrate dehydratase activity"/>
    <property type="evidence" value="ECO:0007669"/>
    <property type="project" value="UniProtKB-EC"/>
</dbReference>
<evidence type="ECO:0000256" key="6">
    <source>
        <dbReference type="ARBA" id="ARBA00012926"/>
    </source>
</evidence>
<evidence type="ECO:0000256" key="1">
    <source>
        <dbReference type="ARBA" id="ARBA00000096"/>
    </source>
</evidence>
<dbReference type="Gene3D" id="3.30.1330.120">
    <property type="entry name" value="2-methylcitrate dehydratase PrpD"/>
    <property type="match status" value="1"/>
</dbReference>
<dbReference type="GO" id="GO:0006099">
    <property type="term" value="P:tricarboxylic acid cycle"/>
    <property type="evidence" value="ECO:0007669"/>
    <property type="project" value="UniProtKB-KW"/>
</dbReference>
<protein>
    <recommendedName>
        <fullName evidence="8">2-methylcitrate dehydratase</fullName>
        <ecNumber evidence="6">4.2.1.3</ecNumber>
        <ecNumber evidence="7">4.2.1.79</ecNumber>
    </recommendedName>
</protein>
<evidence type="ECO:0000256" key="5">
    <source>
        <dbReference type="ARBA" id="ARBA00011245"/>
    </source>
</evidence>
<comment type="pathway">
    <text evidence="2">Carbohydrate metabolism; tricarboxylic acid cycle; isocitrate from oxaloacetate: step 2/2.</text>
</comment>
<dbReference type="GO" id="GO:0019679">
    <property type="term" value="P:propionate metabolic process, methylcitrate cycle"/>
    <property type="evidence" value="ECO:0007669"/>
    <property type="project" value="InterPro"/>
</dbReference>
<dbReference type="EMBL" id="FMSH01000351">
    <property type="protein sequence ID" value="SCU82572.1"/>
    <property type="molecule type" value="Genomic_DNA"/>
</dbReference>
<feature type="domain" description="MmgE/PrpD C-terminal" evidence="13">
    <location>
        <begin position="288"/>
        <end position="466"/>
    </location>
</feature>
<dbReference type="SUPFAM" id="SSF103378">
    <property type="entry name" value="2-methylcitrate dehydratase PrpD"/>
    <property type="match status" value="1"/>
</dbReference>
<evidence type="ECO:0000256" key="11">
    <source>
        <dbReference type="ARBA" id="ARBA00023501"/>
    </source>
</evidence>
<accession>A0A1K0JFG6</accession>
<dbReference type="UniPathway" id="UPA00946"/>
<dbReference type="InterPro" id="IPR005656">
    <property type="entry name" value="MmgE_PrpD"/>
</dbReference>
<dbReference type="FunFam" id="1.10.4100.10:FF:000001">
    <property type="entry name" value="2-methylcitrate dehydratase"/>
    <property type="match status" value="1"/>
</dbReference>
<dbReference type="InterPro" id="IPR042183">
    <property type="entry name" value="MmgE/PrpD_sf_1"/>
</dbReference>
<dbReference type="InterPro" id="IPR042188">
    <property type="entry name" value="MmgE/PrpD_sf_2"/>
</dbReference>
<evidence type="ECO:0000256" key="3">
    <source>
        <dbReference type="ARBA" id="ARBA00005026"/>
    </source>
</evidence>
<dbReference type="InterPro" id="IPR036148">
    <property type="entry name" value="MmgE/PrpD_sf"/>
</dbReference>
<keyword evidence="10 14" id="KW-0456">Lyase</keyword>
<dbReference type="EC" id="4.2.1.79" evidence="7"/>
<dbReference type="GO" id="GO:0003994">
    <property type="term" value="F:aconitate hydratase activity"/>
    <property type="evidence" value="ECO:0007669"/>
    <property type="project" value="UniProtKB-EC"/>
</dbReference>
<dbReference type="InterPro" id="IPR045337">
    <property type="entry name" value="MmgE_PrpD_C"/>
</dbReference>
<comment type="catalytic activity">
    <reaction evidence="1">
        <text>(2S,3S)-2-methylcitrate = 2-methyl-cis-aconitate + H2O</text>
        <dbReference type="Rhea" id="RHEA:17725"/>
        <dbReference type="ChEBI" id="CHEBI:15377"/>
        <dbReference type="ChEBI" id="CHEBI:57872"/>
        <dbReference type="ChEBI" id="CHEBI:58853"/>
        <dbReference type="EC" id="4.2.1.79"/>
    </reaction>
</comment>
<feature type="domain" description="MmgE/PrpD N-terminal" evidence="12">
    <location>
        <begin position="19"/>
        <end position="271"/>
    </location>
</feature>
<comment type="pathway">
    <text evidence="3">Organic acid metabolism; propanoate degradation.</text>
</comment>
<dbReference type="FunFam" id="3.30.1330.120:FF:000001">
    <property type="entry name" value="2-methylcitrate dehydratase"/>
    <property type="match status" value="1"/>
</dbReference>
<dbReference type="Pfam" id="PF19305">
    <property type="entry name" value="MmgE_PrpD_C"/>
    <property type="match status" value="1"/>
</dbReference>
<dbReference type="PANTHER" id="PTHR16943:SF8">
    <property type="entry name" value="2-METHYLCITRATE DEHYDRATASE"/>
    <property type="match status" value="1"/>
</dbReference>
<dbReference type="GO" id="GO:0051537">
    <property type="term" value="F:2 iron, 2 sulfur cluster binding"/>
    <property type="evidence" value="ECO:0007669"/>
    <property type="project" value="InterPro"/>
</dbReference>
<dbReference type="Pfam" id="PF03972">
    <property type="entry name" value="MmgE_PrpD_N"/>
    <property type="match status" value="1"/>
</dbReference>
<dbReference type="AlphaFoldDB" id="A0A1K0JFG6"/>
<comment type="subunit">
    <text evidence="5">Monomer.</text>
</comment>
<dbReference type="InterPro" id="IPR012705">
    <property type="entry name" value="2Me_IsoCit_deHydtase_PrpD"/>
</dbReference>
<keyword evidence="9" id="KW-0816">Tricarboxylic acid cycle</keyword>
<evidence type="ECO:0000256" key="7">
    <source>
        <dbReference type="ARBA" id="ARBA00013124"/>
    </source>
</evidence>
<dbReference type="RefSeq" id="WP_340527434.1">
    <property type="nucleotide sequence ID" value="NZ_FMSH01000351.1"/>
</dbReference>
<comment type="similarity">
    <text evidence="4">Belongs to the PrpD family.</text>
</comment>
<evidence type="ECO:0000256" key="4">
    <source>
        <dbReference type="ARBA" id="ARBA00006174"/>
    </source>
</evidence>
<evidence type="ECO:0000259" key="13">
    <source>
        <dbReference type="Pfam" id="PF19305"/>
    </source>
</evidence>
<comment type="catalytic activity">
    <reaction evidence="11">
        <text>citrate = D-threo-isocitrate</text>
        <dbReference type="Rhea" id="RHEA:10336"/>
        <dbReference type="ChEBI" id="CHEBI:15562"/>
        <dbReference type="ChEBI" id="CHEBI:16947"/>
        <dbReference type="EC" id="4.2.1.3"/>
    </reaction>
</comment>
<dbReference type="NCBIfam" id="TIGR02330">
    <property type="entry name" value="prpD"/>
    <property type="match status" value="1"/>
</dbReference>
<dbReference type="Gene3D" id="1.10.4100.10">
    <property type="entry name" value="2-methylcitrate dehydratase PrpD"/>
    <property type="match status" value="1"/>
</dbReference>
<dbReference type="PANTHER" id="PTHR16943">
    <property type="entry name" value="2-METHYLCITRATE DEHYDRATASE-RELATED"/>
    <property type="match status" value="1"/>
</dbReference>
<evidence type="ECO:0000256" key="2">
    <source>
        <dbReference type="ARBA" id="ARBA00004717"/>
    </source>
</evidence>
<dbReference type="InterPro" id="IPR045336">
    <property type="entry name" value="MmgE_PrpD_N"/>
</dbReference>
<evidence type="ECO:0000259" key="12">
    <source>
        <dbReference type="Pfam" id="PF03972"/>
    </source>
</evidence>
<proteinExistence type="inferred from homology"/>
<dbReference type="NCBIfam" id="NF006943">
    <property type="entry name" value="PRK09425.1"/>
    <property type="match status" value="1"/>
</dbReference>
<name>A0A1K0JFG6_CUPNE</name>
<gene>
    <name evidence="14" type="primary">prpD</name>
    <name evidence="14" type="ORF">CNECB9_4140054</name>
</gene>
<evidence type="ECO:0000256" key="9">
    <source>
        <dbReference type="ARBA" id="ARBA00022532"/>
    </source>
</evidence>
<organism evidence="14">
    <name type="scientific">Cupriavidus necator</name>
    <name type="common">Alcaligenes eutrophus</name>
    <name type="synonym">Ralstonia eutropha</name>
    <dbReference type="NCBI Taxonomy" id="106590"/>
    <lineage>
        <taxon>Bacteria</taxon>
        <taxon>Pseudomonadati</taxon>
        <taxon>Pseudomonadota</taxon>
        <taxon>Betaproteobacteria</taxon>
        <taxon>Burkholderiales</taxon>
        <taxon>Burkholderiaceae</taxon>
        <taxon>Cupriavidus</taxon>
    </lineage>
</organism>
<reference evidence="14" key="1">
    <citation type="submission" date="2016-09" db="EMBL/GenBank/DDBJ databases">
        <authorList>
            <person name="Capua I."/>
            <person name="De Benedictis P."/>
            <person name="Joannis T."/>
            <person name="Lombin L.H."/>
            <person name="Cattoli G."/>
        </authorList>
    </citation>
    <scope>NUCLEOTIDE SEQUENCE</scope>
    <source>
        <strain evidence="14">B9</strain>
    </source>
</reference>
<dbReference type="EC" id="4.2.1.3" evidence="6"/>
<evidence type="ECO:0000256" key="8">
    <source>
        <dbReference type="ARBA" id="ARBA00017240"/>
    </source>
</evidence>
<evidence type="ECO:0000256" key="10">
    <source>
        <dbReference type="ARBA" id="ARBA00023239"/>
    </source>
</evidence>
<sequence length="484" mass="52933">MSTDTPSAQRPDPDQVLVDIVDYVTRYEIKSGLAYDTARNCLIDTLGCGLEALSYPACTKLLGPVVPGTIVPNGARVPGTQFQLDPVQAAFNIGAMIRWLDFNDTWLAAEWGHPSDNLGGILATADWISRNHIAAGRKPLTMKTVLAAMIKAHEIQGCIALENSFNQVGLDHVVLVKVASTAVVAQMLGLTRDEILNAVSLAWVDGQSLRTYRHAPNTGSRKSWAAGDATSRAVRLALIARTGEMGYPSVLTAKTWGFYDVLFKGQPFRFQRPYGSYVMENILFKISYPAEFHAQTAVEAAMQLHGALALAGRSAADIAAITIRTHEACLRIIDKQGPLSNPADRDHCIQYMVAVPLLFGRLTAADYEDKVAADPRIDALRGKITCVEDPALTRDYHDPGKRSIANALTATLADGTVLDEVLVEYPLGHKRRRAEGIPLLMEKFRTNLARRFPPKQQQAILAASLDQARLEAIPVNEYLDMYAI</sequence>
<evidence type="ECO:0000313" key="14">
    <source>
        <dbReference type="EMBL" id="SCU82572.1"/>
    </source>
</evidence>